<reference evidence="2" key="2">
    <citation type="journal article" name="Front. Microbiol.">
        <title>Degradative Capacity of Two Strains of Rhodonia placenta: From Phenotype to Genotype.</title>
        <authorList>
            <person name="Kolle M."/>
            <person name="Horta M.A.C."/>
            <person name="Nowrousian M."/>
            <person name="Ohm R.A."/>
            <person name="Benz J.P."/>
            <person name="Pilgard A."/>
        </authorList>
    </citation>
    <scope>NUCLEOTIDE SEQUENCE</scope>
    <source>
        <strain evidence="2">FPRL280</strain>
    </source>
</reference>
<organism evidence="2 3">
    <name type="scientific">Rhodonia placenta</name>
    <dbReference type="NCBI Taxonomy" id="104341"/>
    <lineage>
        <taxon>Eukaryota</taxon>
        <taxon>Fungi</taxon>
        <taxon>Dikarya</taxon>
        <taxon>Basidiomycota</taxon>
        <taxon>Agaricomycotina</taxon>
        <taxon>Agaricomycetes</taxon>
        <taxon>Polyporales</taxon>
        <taxon>Adustoporiaceae</taxon>
        <taxon>Rhodonia</taxon>
    </lineage>
</organism>
<gene>
    <name evidence="2" type="ORF">IEO21_02311</name>
</gene>
<evidence type="ECO:0000313" key="2">
    <source>
        <dbReference type="EMBL" id="KAF9819140.1"/>
    </source>
</evidence>
<sequence length="380" mass="41980">MGVLSDGTFTVKHPWVSQYLDALARAYYEAIMKNEKDRPTYYWSPQPKTIQRLGSVEGVSGLLEMELDKTQSARILALAALRVFENPRHPAHFALWGRPTDKRSAQVVYEMIHHQIPLITSPMYWMGNEQMLYHLHRQQAFEFPLQNRAHPKNDDEQDRLQARKAVAEAAAQRATIPRGVRRIIKAGSSPELGIPVTAHGKLHASTPALSTMAGNDEAHVVTVDGRPVPVRRSCRQAAKQGTGTTNPSGLGSSTAVNDMVAPSGASRMGLRGKKRKATDVEEAKGPLCEAQSGKKNEVRSSKRVRRPPAKSTTATPPSDAPSSSTSGFRWTYPLLSGVRPANIIPLRYVLPLRLAQRRADATSNFQTRSLQSRNLLVIVF</sequence>
<evidence type="ECO:0000256" key="1">
    <source>
        <dbReference type="SAM" id="MobiDB-lite"/>
    </source>
</evidence>
<comment type="caution">
    <text evidence="2">The sequence shown here is derived from an EMBL/GenBank/DDBJ whole genome shotgun (WGS) entry which is preliminary data.</text>
</comment>
<dbReference type="AlphaFoldDB" id="A0A8H7P807"/>
<dbReference type="EMBL" id="JADOXO010000022">
    <property type="protein sequence ID" value="KAF9819140.1"/>
    <property type="molecule type" value="Genomic_DNA"/>
</dbReference>
<feature type="compositionally biased region" description="Polar residues" evidence="1">
    <location>
        <begin position="239"/>
        <end position="256"/>
    </location>
</feature>
<feature type="compositionally biased region" description="Low complexity" evidence="1">
    <location>
        <begin position="309"/>
        <end position="326"/>
    </location>
</feature>
<accession>A0A8H7P807</accession>
<protein>
    <submittedName>
        <fullName evidence="2">Uncharacterized protein</fullName>
    </submittedName>
</protein>
<name>A0A8H7P807_9APHY</name>
<evidence type="ECO:0000313" key="3">
    <source>
        <dbReference type="Proteomes" id="UP000639403"/>
    </source>
</evidence>
<dbReference type="Proteomes" id="UP000639403">
    <property type="component" value="Unassembled WGS sequence"/>
</dbReference>
<proteinExistence type="predicted"/>
<reference evidence="2" key="1">
    <citation type="submission" date="2020-11" db="EMBL/GenBank/DDBJ databases">
        <authorList>
            <person name="Koelle M."/>
            <person name="Horta M.A.C."/>
            <person name="Nowrousian M."/>
            <person name="Ohm R.A."/>
            <person name="Benz P."/>
            <person name="Pilgard A."/>
        </authorList>
    </citation>
    <scope>NUCLEOTIDE SEQUENCE</scope>
    <source>
        <strain evidence="2">FPRL280</strain>
    </source>
</reference>
<feature type="region of interest" description="Disordered" evidence="1">
    <location>
        <begin position="234"/>
        <end position="326"/>
    </location>
</feature>